<organism evidence="1 2">
    <name type="scientific">Methylopila henanensis</name>
    <dbReference type="NCBI Taxonomy" id="873516"/>
    <lineage>
        <taxon>Bacteria</taxon>
        <taxon>Pseudomonadati</taxon>
        <taxon>Pseudomonadota</taxon>
        <taxon>Alphaproteobacteria</taxon>
        <taxon>Hyphomicrobiales</taxon>
        <taxon>Methylopilaceae</taxon>
        <taxon>Methylopila</taxon>
    </lineage>
</organism>
<dbReference type="EMBL" id="JBHUER010000010">
    <property type="protein sequence ID" value="MFD1704496.1"/>
    <property type="molecule type" value="Genomic_DNA"/>
</dbReference>
<evidence type="ECO:0000313" key="2">
    <source>
        <dbReference type="Proteomes" id="UP001597308"/>
    </source>
</evidence>
<name>A0ABW4KBP3_9HYPH</name>
<evidence type="ECO:0008006" key="3">
    <source>
        <dbReference type="Google" id="ProtNLM"/>
    </source>
</evidence>
<keyword evidence="2" id="KW-1185">Reference proteome</keyword>
<dbReference type="SUPFAM" id="SSF88723">
    <property type="entry name" value="PIN domain-like"/>
    <property type="match status" value="1"/>
</dbReference>
<reference evidence="2" key="1">
    <citation type="journal article" date="2019" name="Int. J. Syst. Evol. Microbiol.">
        <title>The Global Catalogue of Microorganisms (GCM) 10K type strain sequencing project: providing services to taxonomists for standard genome sequencing and annotation.</title>
        <authorList>
            <consortium name="The Broad Institute Genomics Platform"/>
            <consortium name="The Broad Institute Genome Sequencing Center for Infectious Disease"/>
            <person name="Wu L."/>
            <person name="Ma J."/>
        </authorList>
    </citation>
    <scope>NUCLEOTIDE SEQUENCE [LARGE SCALE GENOMIC DNA]</scope>
    <source>
        <strain evidence="2">KCTC 23707</strain>
    </source>
</reference>
<sequence length="70" mass="7721">MLLDSNILIFLTTRSPILPPGARSAIREASYLAVSMATVWELEIKKGIGKLNDILDWSELQADGLQLLPI</sequence>
<comment type="caution">
    <text evidence="1">The sequence shown here is derived from an EMBL/GenBank/DDBJ whole genome shotgun (WGS) entry which is preliminary data.</text>
</comment>
<dbReference type="InterPro" id="IPR029060">
    <property type="entry name" value="PIN-like_dom_sf"/>
</dbReference>
<dbReference type="Proteomes" id="UP001597308">
    <property type="component" value="Unassembled WGS sequence"/>
</dbReference>
<evidence type="ECO:0000313" key="1">
    <source>
        <dbReference type="EMBL" id="MFD1704496.1"/>
    </source>
</evidence>
<protein>
    <recommendedName>
        <fullName evidence="3">PIN domain-containing protein</fullName>
    </recommendedName>
</protein>
<proteinExistence type="predicted"/>
<accession>A0ABW4KBP3</accession>
<dbReference type="RefSeq" id="WP_378800549.1">
    <property type="nucleotide sequence ID" value="NZ_JBHUER010000010.1"/>
</dbReference>
<gene>
    <name evidence="1" type="ORF">ACFSCV_15920</name>
</gene>